<comment type="subcellular location">
    <subcellularLocation>
        <location evidence="1">Mitochondrion inner membrane</location>
        <topology evidence="1">Single-pass membrane protein</topology>
    </subcellularLocation>
</comment>
<dbReference type="Pfam" id="PF03031">
    <property type="entry name" value="NIF"/>
    <property type="match status" value="1"/>
</dbReference>
<dbReference type="OrthoDB" id="277011at2759"/>
<comment type="subunit">
    <text evidence="1">Component of the TIM23 complex.</text>
</comment>
<keyword evidence="1" id="KW-0809">Transit peptide</keyword>
<feature type="domain" description="FCP1 homology" evidence="2">
    <location>
        <begin position="18"/>
        <end position="193"/>
    </location>
</feature>
<dbReference type="InterPro" id="IPR036412">
    <property type="entry name" value="HAD-like_sf"/>
</dbReference>
<dbReference type="GO" id="GO:0015031">
    <property type="term" value="P:protein transport"/>
    <property type="evidence" value="ECO:0007669"/>
    <property type="project" value="UniProtKB-KW"/>
</dbReference>
<dbReference type="Gene3D" id="3.40.50.1000">
    <property type="entry name" value="HAD superfamily/HAD-like"/>
    <property type="match status" value="1"/>
</dbReference>
<accession>A0A1R2AVI3</accession>
<protein>
    <recommendedName>
        <fullName evidence="1">Mitochondrial import inner membrane translocase subunit TIM50</fullName>
    </recommendedName>
</protein>
<dbReference type="InterPro" id="IPR050365">
    <property type="entry name" value="TIM50"/>
</dbReference>
<name>A0A1R2AVI3_9CILI</name>
<dbReference type="Proteomes" id="UP000187209">
    <property type="component" value="Unassembled WGS sequence"/>
</dbReference>
<evidence type="ECO:0000259" key="2">
    <source>
        <dbReference type="PROSITE" id="PS50969"/>
    </source>
</evidence>
<keyword evidence="1" id="KW-0653">Protein transport</keyword>
<evidence type="ECO:0000313" key="4">
    <source>
        <dbReference type="Proteomes" id="UP000187209"/>
    </source>
</evidence>
<evidence type="ECO:0000313" key="3">
    <source>
        <dbReference type="EMBL" id="OMJ68462.1"/>
    </source>
</evidence>
<dbReference type="SMART" id="SM00577">
    <property type="entry name" value="CPDc"/>
    <property type="match status" value="1"/>
</dbReference>
<keyword evidence="1" id="KW-0496">Mitochondrion</keyword>
<dbReference type="EMBL" id="MPUH01001326">
    <property type="protein sequence ID" value="OMJ68462.1"/>
    <property type="molecule type" value="Genomic_DNA"/>
</dbReference>
<dbReference type="AlphaFoldDB" id="A0A1R2AVI3"/>
<gene>
    <name evidence="3" type="ORF">SteCoe_34068</name>
</gene>
<dbReference type="InterPro" id="IPR023214">
    <property type="entry name" value="HAD_sf"/>
</dbReference>
<sequence length="262" mass="31503">MLRALFRKFAFLGPQSARDAGKLTVVLDLDETLCYVFHPQEATGFQYQPDIKEDAIIDYKTQKTVLYVYKRPNLDKFLDYLDENYEPIIWSTGVKEYVDLVVDAIDPKRIFRNRLYQEHCDYERPFGYPQYEYVKDIKKLRDDISRIVMVEDDWPGMLKQPDNFVFLDKFEAWFQDEHLEKNVPNTLKEIKDLPDIRPYLRAKFMLKYSWAQQGMLYELSPQDLKMAEVIAKYGLKDYEKLKLKYNQLFDPNMKYIESDKLW</sequence>
<comment type="function">
    <text evidence="1">Essential component of the TIM23 complex, a complex that mediates the translocation of transit peptide-containing proteins across the mitochondrial inner membrane.</text>
</comment>
<dbReference type="InterPro" id="IPR004274">
    <property type="entry name" value="FCP1_dom"/>
</dbReference>
<comment type="caution">
    <text evidence="3">The sequence shown here is derived from an EMBL/GenBank/DDBJ whole genome shotgun (WGS) entry which is preliminary data.</text>
</comment>
<dbReference type="PANTHER" id="PTHR12210">
    <property type="entry name" value="DULLARD PROTEIN PHOSPHATASE"/>
    <property type="match status" value="1"/>
</dbReference>
<keyword evidence="4" id="KW-1185">Reference proteome</keyword>
<evidence type="ECO:0000256" key="1">
    <source>
        <dbReference type="RuleBase" id="RU365079"/>
    </source>
</evidence>
<organism evidence="3 4">
    <name type="scientific">Stentor coeruleus</name>
    <dbReference type="NCBI Taxonomy" id="5963"/>
    <lineage>
        <taxon>Eukaryota</taxon>
        <taxon>Sar</taxon>
        <taxon>Alveolata</taxon>
        <taxon>Ciliophora</taxon>
        <taxon>Postciliodesmatophora</taxon>
        <taxon>Heterotrichea</taxon>
        <taxon>Heterotrichida</taxon>
        <taxon>Stentoridae</taxon>
        <taxon>Stentor</taxon>
    </lineage>
</organism>
<proteinExistence type="inferred from homology"/>
<keyword evidence="1" id="KW-0813">Transport</keyword>
<keyword evidence="1" id="KW-0811">Translocation</keyword>
<dbReference type="GO" id="GO:0005744">
    <property type="term" value="C:TIM23 mitochondrial import inner membrane translocase complex"/>
    <property type="evidence" value="ECO:0007669"/>
    <property type="project" value="UniProtKB-UniRule"/>
</dbReference>
<dbReference type="SUPFAM" id="SSF56784">
    <property type="entry name" value="HAD-like"/>
    <property type="match status" value="1"/>
</dbReference>
<dbReference type="PROSITE" id="PS50969">
    <property type="entry name" value="FCP1"/>
    <property type="match status" value="1"/>
</dbReference>
<dbReference type="CDD" id="cd07521">
    <property type="entry name" value="HAD_FCP1-like"/>
    <property type="match status" value="1"/>
</dbReference>
<comment type="similarity">
    <text evidence="1">Belongs to the TIM50 family.</text>
</comment>
<reference evidence="3 4" key="1">
    <citation type="submission" date="2016-11" db="EMBL/GenBank/DDBJ databases">
        <title>The macronuclear genome of Stentor coeruleus: a giant cell with tiny introns.</title>
        <authorList>
            <person name="Slabodnick M."/>
            <person name="Ruby J.G."/>
            <person name="Reiff S.B."/>
            <person name="Swart E.C."/>
            <person name="Gosai S."/>
            <person name="Prabakaran S."/>
            <person name="Witkowska E."/>
            <person name="Larue G.E."/>
            <person name="Fisher S."/>
            <person name="Freeman R.M."/>
            <person name="Gunawardena J."/>
            <person name="Chu W."/>
            <person name="Stover N.A."/>
            <person name="Gregory B.D."/>
            <person name="Nowacki M."/>
            <person name="Derisi J."/>
            <person name="Roy S.W."/>
            <person name="Marshall W.F."/>
            <person name="Sood P."/>
        </authorList>
    </citation>
    <scope>NUCLEOTIDE SEQUENCE [LARGE SCALE GENOMIC DNA]</scope>
    <source>
        <strain evidence="3">WM001</strain>
    </source>
</reference>